<dbReference type="Gene3D" id="4.10.80.40">
    <property type="entry name" value="succinate dehydrogenase protein domain"/>
    <property type="match status" value="1"/>
</dbReference>
<dbReference type="InterPro" id="IPR003952">
    <property type="entry name" value="FRD_SDH_FAD_BS"/>
</dbReference>
<dbReference type="InterPro" id="IPR036188">
    <property type="entry name" value="FAD/NAD-bd_sf"/>
</dbReference>
<comment type="cofactor">
    <cofactor evidence="18">
        <name>FAD</name>
        <dbReference type="ChEBI" id="CHEBI:57692"/>
    </cofactor>
    <text evidence="18">Flavinylated by SdhE, about 5% flavinylation occurs in the absence of SdhE.</text>
</comment>
<dbReference type="Proteomes" id="UP000008064">
    <property type="component" value="Unassembled WGS sequence"/>
</dbReference>
<evidence type="ECO:0000256" key="16">
    <source>
        <dbReference type="PIRSR" id="PIRSR000171-1"/>
    </source>
</evidence>
<dbReference type="OrthoDB" id="71672at2759"/>
<keyword evidence="10 20" id="KW-0249">Electron transport</keyword>
<feature type="binding site" evidence="18">
    <location>
        <position position="436"/>
    </location>
    <ligand>
        <name>FAD</name>
        <dbReference type="ChEBI" id="CHEBI:57692"/>
    </ligand>
</feature>
<organism>
    <name type="scientific">Serpula lacrymans var. lacrymans (strain S7.9)</name>
    <name type="common">Dry rot fungus</name>
    <dbReference type="NCBI Taxonomy" id="578457"/>
    <lineage>
        <taxon>Eukaryota</taxon>
        <taxon>Fungi</taxon>
        <taxon>Dikarya</taxon>
        <taxon>Basidiomycota</taxon>
        <taxon>Agaricomycotina</taxon>
        <taxon>Agaricomycetes</taxon>
        <taxon>Agaricomycetidae</taxon>
        <taxon>Boletales</taxon>
        <taxon>Coniophorineae</taxon>
        <taxon>Serpulaceae</taxon>
        <taxon>Serpula</taxon>
    </lineage>
</organism>
<feature type="binding site" evidence="18">
    <location>
        <begin position="63"/>
        <end position="68"/>
    </location>
    <ligand>
        <name>FAD</name>
        <dbReference type="ChEBI" id="CHEBI:57692"/>
    </ligand>
</feature>
<evidence type="ECO:0000256" key="11">
    <source>
        <dbReference type="ARBA" id="ARBA00023002"/>
    </source>
</evidence>
<evidence type="ECO:0000256" key="18">
    <source>
        <dbReference type="PIRSR" id="PIRSR611281-3"/>
    </source>
</evidence>
<dbReference type="InterPro" id="IPR037099">
    <property type="entry name" value="Fum_R/Succ_DH_flav-like_C_sf"/>
</dbReference>
<dbReference type="SUPFAM" id="SSF46977">
    <property type="entry name" value="Succinate dehydrogenase/fumarate reductase flavoprotein C-terminal domain"/>
    <property type="match status" value="1"/>
</dbReference>
<dbReference type="GO" id="GO:0008177">
    <property type="term" value="F:succinate dehydrogenase (quinone) activity"/>
    <property type="evidence" value="ECO:0007669"/>
    <property type="project" value="UniProtKB-EC"/>
</dbReference>
<evidence type="ECO:0000256" key="13">
    <source>
        <dbReference type="ARBA" id="ARBA00023136"/>
    </source>
</evidence>
<feature type="binding site" evidence="17">
    <location>
        <position position="291"/>
    </location>
    <ligand>
        <name>substrate</name>
    </ligand>
</feature>
<dbReference type="Pfam" id="PF02910">
    <property type="entry name" value="Succ_DH_flav_C"/>
    <property type="match status" value="1"/>
</dbReference>
<dbReference type="EMBL" id="GL945439">
    <property type="protein sequence ID" value="EGO20970.1"/>
    <property type="molecule type" value="Genomic_DNA"/>
</dbReference>
<sequence length="644" mass="70407">MFKKSVSTAAASRALLRSQRTFSTTSAARKVVATNPVKAEEVKSWSSGKYPLIEHEYDAIVVGAGGAGLRAAFGLAEAGFNTACITKLFPTRSHTVAAQGGINAALGNMTEDDWRWHMYDTVKGSDWLGDQDAIHYMCREAPSTVIELEHFGVPFSRTKEGKIYQRAFGGQSLKYGKGGQAYRCAAAADRTGHALLHTLYGQSLRHNTNFFIEYFALDLIMQDGECVGVIALNMEDGTLHRFRSHKTVLATGGYGRAYFSCTSAHTCSGDGNAMVARAGLPLQDLEFVQFHPTGIYGAGCLITEGSRGEGGYLLNSEGERFMERYAPTAKDLASRDVVSRSMTIEIREGRGVGPDKDHLYLQLSHLPPEVLHERLPGISETAAIFSGVDVTKEPIPVLPTVHYNMGGIPTKYTGEVLTTDKDGKDKVVPGLYAAGEAACVSVHGANRLGANSLLDIVVFGRACAHHIKDTLTPGKPHKAIPEEAGMGSVEFLDQVRNADGSEPTAKIRLDMQKAMQSDAAVFRTQESLDEGVQKMRSIYKSFDNVGIKDRSMIWNSDLVETLELRNILQCAIQTITAAAARKESRGAHAREDFPERDDDKWMKHTLTLQRDINEPDVEITYRGVIGTTLDESECKAVPPFKRVY</sequence>
<evidence type="ECO:0000256" key="8">
    <source>
        <dbReference type="ARBA" id="ARBA00022827"/>
    </source>
</evidence>
<comment type="subcellular location">
    <subcellularLocation>
        <location evidence="1 20">Mitochondrion inner membrane</location>
        <topology evidence="1 20">Peripheral membrane protein</topology>
        <orientation evidence="1 20">Matrix side</orientation>
    </subcellularLocation>
</comment>
<dbReference type="PROSITE" id="PS00504">
    <property type="entry name" value="FRD_SDH_FAD_BINDING"/>
    <property type="match status" value="1"/>
</dbReference>
<evidence type="ECO:0000256" key="6">
    <source>
        <dbReference type="ARBA" id="ARBA00022630"/>
    </source>
</evidence>
<dbReference type="FunFam" id="4.10.80.40:FF:000002">
    <property type="entry name" value="Succinate dehydrogenase [ubiquinone] flavoprotein subunit, mitochondrial"/>
    <property type="match status" value="1"/>
</dbReference>
<dbReference type="AlphaFoldDB" id="F8P6A3"/>
<evidence type="ECO:0000256" key="9">
    <source>
        <dbReference type="ARBA" id="ARBA00022946"/>
    </source>
</evidence>
<dbReference type="PIRSF" id="PIRSF000171">
    <property type="entry name" value="SDHA_APRA_LASPO"/>
    <property type="match status" value="1"/>
</dbReference>
<evidence type="ECO:0000256" key="14">
    <source>
        <dbReference type="ARBA" id="ARBA00049220"/>
    </source>
</evidence>
<dbReference type="FunFam" id="3.50.50.60:FF:001062">
    <property type="entry name" value="Succinate dehydrogenase complex, subunit A, flavoprotein (Fp)"/>
    <property type="match status" value="1"/>
</dbReference>
<evidence type="ECO:0000256" key="1">
    <source>
        <dbReference type="ARBA" id="ARBA00004443"/>
    </source>
</evidence>
<keyword evidence="9 20" id="KW-0809">Transit peptide</keyword>
<feature type="active site" description="Proton acceptor" evidence="16">
    <location>
        <position position="335"/>
    </location>
</feature>
<dbReference type="Pfam" id="PF00890">
    <property type="entry name" value="FAD_binding_2"/>
    <property type="match status" value="1"/>
</dbReference>
<evidence type="ECO:0000256" key="12">
    <source>
        <dbReference type="ARBA" id="ARBA00023128"/>
    </source>
</evidence>
<evidence type="ECO:0000256" key="7">
    <source>
        <dbReference type="ARBA" id="ARBA00022792"/>
    </source>
</evidence>
<comment type="similarity">
    <text evidence="3 20">Belongs to the FAD-dependent oxidoreductase 2 family. FRD/SDH subfamily.</text>
</comment>
<dbReference type="GO" id="GO:0006099">
    <property type="term" value="P:tricarboxylic acid cycle"/>
    <property type="evidence" value="ECO:0007669"/>
    <property type="project" value="UniProtKB-UniPathway"/>
</dbReference>
<evidence type="ECO:0000313" key="23">
    <source>
        <dbReference type="EMBL" id="EGO20970.1"/>
    </source>
</evidence>
<dbReference type="GO" id="GO:0006121">
    <property type="term" value="P:mitochondrial electron transport, succinate to ubiquinone"/>
    <property type="evidence" value="ECO:0007669"/>
    <property type="project" value="TreeGrafter"/>
</dbReference>
<dbReference type="EC" id="1.3.5.1" evidence="20"/>
<dbReference type="GO" id="GO:0050660">
    <property type="term" value="F:flavin adenine dinucleotide binding"/>
    <property type="evidence" value="ECO:0007669"/>
    <property type="project" value="InterPro"/>
</dbReference>
<dbReference type="NCBIfam" id="TIGR01816">
    <property type="entry name" value="sdhA_forward"/>
    <property type="match status" value="1"/>
</dbReference>
<dbReference type="GO" id="GO:0005743">
    <property type="term" value="C:mitochondrial inner membrane"/>
    <property type="evidence" value="ECO:0007669"/>
    <property type="project" value="UniProtKB-SubCell"/>
</dbReference>
<keyword evidence="7" id="KW-0999">Mitochondrion inner membrane</keyword>
<comment type="pathway">
    <text evidence="2 20">Carbohydrate metabolism; tricarboxylic acid cycle; fumarate from succinate (eukaryal route): step 1/1.</text>
</comment>
<evidence type="ECO:0000256" key="10">
    <source>
        <dbReference type="ARBA" id="ARBA00022982"/>
    </source>
</evidence>
<dbReference type="HOGENOM" id="CLU_014312_6_1_1"/>
<evidence type="ECO:0000256" key="3">
    <source>
        <dbReference type="ARBA" id="ARBA00008040"/>
    </source>
</evidence>
<evidence type="ECO:0000256" key="20">
    <source>
        <dbReference type="RuleBase" id="RU362051"/>
    </source>
</evidence>
<keyword evidence="11 20" id="KW-0560">Oxidoreductase</keyword>
<dbReference type="UniPathway" id="UPA00223">
    <property type="reaction ID" value="UER01006"/>
</dbReference>
<dbReference type="FunFam" id="3.90.700.10:FF:000001">
    <property type="entry name" value="Mitochondrial succinate dehydrogenase flavoprotein subunit"/>
    <property type="match status" value="1"/>
</dbReference>
<dbReference type="InterPro" id="IPR015939">
    <property type="entry name" value="Fum_Rdtase/Succ_DH_flav-like_C"/>
</dbReference>
<dbReference type="SUPFAM" id="SSF51905">
    <property type="entry name" value="FAD/NAD(P)-binding domain"/>
    <property type="match status" value="1"/>
</dbReference>
<name>F8P6A3_SERL9</name>
<dbReference type="FunFam" id="1.20.58.100:FF:000001">
    <property type="entry name" value="Succinate dehydrogenase flavoprotein subunit (SdhA)"/>
    <property type="match status" value="1"/>
</dbReference>
<feature type="domain" description="FAD-dependent oxidoreductase 2 FAD-binding" evidence="21">
    <location>
        <begin position="58"/>
        <end position="453"/>
    </location>
</feature>
<feature type="binding site" evidence="18">
    <location>
        <position position="270"/>
    </location>
    <ligand>
        <name>FAD</name>
        <dbReference type="ChEBI" id="CHEBI:57692"/>
    </ligand>
</feature>
<feature type="domain" description="Fumarate reductase/succinate dehydrogenase flavoprotein-like C-terminal" evidence="22">
    <location>
        <begin position="508"/>
        <end position="644"/>
    </location>
</feature>
<protein>
    <recommendedName>
        <fullName evidence="20">Succinate dehydrogenase [ubiquinone] flavoprotein subunit, mitochondrial</fullName>
        <ecNumber evidence="20">1.3.5.1</ecNumber>
    </recommendedName>
</protein>
<reference evidence="23" key="1">
    <citation type="submission" date="2011-04" db="EMBL/GenBank/DDBJ databases">
        <title>Evolution of plant cell wall degrading machinery underlies the functional diversity of forest fungi.</title>
        <authorList>
            <consortium name="US DOE Joint Genome Institute (JGI-PGF)"/>
            <person name="Eastwood D.C."/>
            <person name="Floudas D."/>
            <person name="Binder M."/>
            <person name="Majcherczyk A."/>
            <person name="Schneider P."/>
            <person name="Aerts A."/>
            <person name="Asiegbu F.O."/>
            <person name="Baker S.E."/>
            <person name="Barry K."/>
            <person name="Bendiksby M."/>
            <person name="Blumentritt M."/>
            <person name="Coutinho P.M."/>
            <person name="Cullen D."/>
            <person name="Cullen D."/>
            <person name="Gathman A."/>
            <person name="Goodell B."/>
            <person name="Henrissat B."/>
            <person name="Ihrmark K."/>
            <person name="Kauserud H."/>
            <person name="Kohler A."/>
            <person name="LaButti K."/>
            <person name="Lapidus A."/>
            <person name="Lavin J.L."/>
            <person name="Lee Y.-H."/>
            <person name="Lindquist E."/>
            <person name="Lilly W."/>
            <person name="Lucas S."/>
            <person name="Morin E."/>
            <person name="Murat C."/>
            <person name="Oguiza J.A."/>
            <person name="Park J."/>
            <person name="Pisabarro A.G."/>
            <person name="Riley R."/>
            <person name="Rosling A."/>
            <person name="Salamov A."/>
            <person name="Schmidt O."/>
            <person name="Schmutz J."/>
            <person name="Skrede I."/>
            <person name="Stenlid J."/>
            <person name="Wiebenga A."/>
            <person name="Xie X."/>
            <person name="Kues U."/>
            <person name="Hibbett D.S."/>
            <person name="Hoffmeister D."/>
            <person name="Hogberg N."/>
            <person name="Martin F."/>
            <person name="Grigoriev I.V."/>
            <person name="Watkinson S.C."/>
        </authorList>
    </citation>
    <scope>NUCLEOTIDE SEQUENCE</scope>
    <source>
        <strain evidence="23">S7.9</strain>
    </source>
</reference>
<dbReference type="PRINTS" id="PR00411">
    <property type="entry name" value="PNDRDTASEI"/>
</dbReference>
<keyword evidence="12" id="KW-0496">Mitochondrion</keyword>
<feature type="binding site" evidence="18">
    <location>
        <begin position="86"/>
        <end position="101"/>
    </location>
    <ligand>
        <name>FAD</name>
        <dbReference type="ChEBI" id="CHEBI:57692"/>
    </ligand>
</feature>
<evidence type="ECO:0000256" key="5">
    <source>
        <dbReference type="ARBA" id="ARBA00022532"/>
    </source>
</evidence>
<feature type="binding site" evidence="17">
    <location>
        <position position="447"/>
    </location>
    <ligand>
        <name>substrate</name>
    </ligand>
</feature>
<keyword evidence="4 20" id="KW-0813">Transport</keyword>
<proteinExistence type="inferred from homology"/>
<dbReference type="FunFam" id="3.50.50.60:FF:000482">
    <property type="entry name" value="Succinate dehydrogenase complex, subunit A, flavoprotein (Fp)"/>
    <property type="match status" value="1"/>
</dbReference>
<comment type="catalytic activity">
    <reaction evidence="14 20">
        <text>a quinone + succinate = fumarate + a quinol</text>
        <dbReference type="Rhea" id="RHEA:40523"/>
        <dbReference type="ChEBI" id="CHEBI:24646"/>
        <dbReference type="ChEBI" id="CHEBI:29806"/>
        <dbReference type="ChEBI" id="CHEBI:30031"/>
        <dbReference type="ChEBI" id="CHEBI:132124"/>
        <dbReference type="EC" id="1.3.5.1"/>
    </reaction>
</comment>
<keyword evidence="8 18" id="KW-0274">FAD</keyword>
<dbReference type="PANTHER" id="PTHR11632">
    <property type="entry name" value="SUCCINATE DEHYDROGENASE 2 FLAVOPROTEIN SUBUNIT"/>
    <property type="match status" value="1"/>
</dbReference>
<dbReference type="InterPro" id="IPR011281">
    <property type="entry name" value="Succ_DH_flav_su_fwd"/>
</dbReference>
<dbReference type="PANTHER" id="PTHR11632:SF51">
    <property type="entry name" value="SUCCINATE DEHYDROGENASE [UBIQUINONE] FLAVOPROTEIN SUBUNIT, MITOCHONDRIAL"/>
    <property type="match status" value="1"/>
</dbReference>
<feature type="modified residue" description="Tele-8alpha-FAD histidine" evidence="19">
    <location>
        <position position="94"/>
    </location>
</feature>
<dbReference type="InterPro" id="IPR003953">
    <property type="entry name" value="FAD-dep_OxRdtase_2_FAD-bd"/>
</dbReference>
<evidence type="ECO:0000259" key="22">
    <source>
        <dbReference type="Pfam" id="PF02910"/>
    </source>
</evidence>
<evidence type="ECO:0000256" key="15">
    <source>
        <dbReference type="ARBA" id="ARBA00059077"/>
    </source>
</evidence>
<dbReference type="RefSeq" id="XP_007321927.1">
    <property type="nucleotide sequence ID" value="XM_007321865.1"/>
</dbReference>
<keyword evidence="5 20" id="KW-0816">Tricarboxylic acid cycle</keyword>
<dbReference type="SUPFAM" id="SSF56425">
    <property type="entry name" value="Succinate dehydrogenase/fumarate reductase flavoprotein, catalytic domain"/>
    <property type="match status" value="1"/>
</dbReference>
<dbReference type="Gene3D" id="3.50.50.60">
    <property type="entry name" value="FAD/NAD(P)-binding domain"/>
    <property type="match status" value="1"/>
</dbReference>
<keyword evidence="6 18" id="KW-0285">Flavoprotein</keyword>
<accession>F8P6A3</accession>
<dbReference type="Gene3D" id="3.90.700.10">
    <property type="entry name" value="Succinate dehydrogenase/fumarate reductase flavoprotein, catalytic domain"/>
    <property type="match status" value="1"/>
</dbReference>
<evidence type="ECO:0000256" key="17">
    <source>
        <dbReference type="PIRSR" id="PIRSR611281-2"/>
    </source>
</evidence>
<dbReference type="InterPro" id="IPR030664">
    <property type="entry name" value="SdhA/FrdA/AprA"/>
</dbReference>
<feature type="binding site" evidence="17">
    <location>
        <position position="303"/>
    </location>
    <ligand>
        <name>substrate</name>
    </ligand>
</feature>
<evidence type="ECO:0000256" key="19">
    <source>
        <dbReference type="PIRSR" id="PIRSR611281-4"/>
    </source>
</evidence>
<dbReference type="GO" id="GO:0009055">
    <property type="term" value="F:electron transfer activity"/>
    <property type="evidence" value="ECO:0007669"/>
    <property type="project" value="TreeGrafter"/>
</dbReference>
<dbReference type="Gene3D" id="1.20.58.100">
    <property type="entry name" value="Fumarate reductase/succinate dehydrogenase flavoprotein-like, C-terminal domain"/>
    <property type="match status" value="1"/>
</dbReference>
<feature type="binding site" evidence="18">
    <location>
        <begin position="452"/>
        <end position="453"/>
    </location>
    <ligand>
        <name>FAD</name>
        <dbReference type="ChEBI" id="CHEBI:57692"/>
    </ligand>
</feature>
<dbReference type="InterPro" id="IPR014006">
    <property type="entry name" value="Succ_Dhase_FrdA_Gneg"/>
</dbReference>
<gene>
    <name evidence="23" type="primary">SDH1</name>
    <name evidence="23" type="ORF">SERLADRAFT_475471</name>
</gene>
<dbReference type="KEGG" id="sla:SERLADRAFT_475471"/>
<evidence type="ECO:0000259" key="21">
    <source>
        <dbReference type="Pfam" id="PF00890"/>
    </source>
</evidence>
<dbReference type="GeneID" id="18820647"/>
<feature type="binding site" evidence="17">
    <location>
        <position position="402"/>
    </location>
    <ligand>
        <name>substrate</name>
    </ligand>
</feature>
<dbReference type="NCBIfam" id="TIGR01812">
    <property type="entry name" value="sdhA_frdA_Gneg"/>
    <property type="match status" value="1"/>
</dbReference>
<dbReference type="InterPro" id="IPR027477">
    <property type="entry name" value="Succ_DH/fumarate_Rdtase_cat_sf"/>
</dbReference>
<comment type="function">
    <text evidence="15 20">Flavoprotein (FP) subunit of succinate dehydrogenase (SDH) that is involved in complex II of the mitochondrial electron transport chain and is responsible for transferring electrons from succinate to ubiquinone (coenzyme Q).</text>
</comment>
<evidence type="ECO:0000256" key="2">
    <source>
        <dbReference type="ARBA" id="ARBA00004788"/>
    </source>
</evidence>
<evidence type="ECO:0000256" key="4">
    <source>
        <dbReference type="ARBA" id="ARBA00022448"/>
    </source>
</evidence>
<keyword evidence="13 20" id="KW-0472">Membrane</keyword>